<gene>
    <name evidence="1" type="ORF">KC19_7G057800</name>
</gene>
<dbReference type="EMBL" id="CM026428">
    <property type="protein sequence ID" value="KAG0566358.1"/>
    <property type="molecule type" value="Genomic_DNA"/>
</dbReference>
<dbReference type="Proteomes" id="UP000822688">
    <property type="component" value="Chromosome 7"/>
</dbReference>
<name>A0A8T0H808_CERPU</name>
<protein>
    <submittedName>
        <fullName evidence="1">Uncharacterized protein</fullName>
    </submittedName>
</protein>
<dbReference type="AlphaFoldDB" id="A0A8T0H808"/>
<reference evidence="1" key="1">
    <citation type="submission" date="2020-06" db="EMBL/GenBank/DDBJ databases">
        <title>WGS assembly of Ceratodon purpureus strain R40.</title>
        <authorList>
            <person name="Carey S.B."/>
            <person name="Jenkins J."/>
            <person name="Shu S."/>
            <person name="Lovell J.T."/>
            <person name="Sreedasyam A."/>
            <person name="Maumus F."/>
            <person name="Tiley G.P."/>
            <person name="Fernandez-Pozo N."/>
            <person name="Barry K."/>
            <person name="Chen C."/>
            <person name="Wang M."/>
            <person name="Lipzen A."/>
            <person name="Daum C."/>
            <person name="Saski C.A."/>
            <person name="Payton A.C."/>
            <person name="Mcbreen J.C."/>
            <person name="Conrad R.E."/>
            <person name="Kollar L.M."/>
            <person name="Olsson S."/>
            <person name="Huttunen S."/>
            <person name="Landis J.B."/>
            <person name="Wickett N.J."/>
            <person name="Johnson M.G."/>
            <person name="Rensing S.A."/>
            <person name="Grimwood J."/>
            <person name="Schmutz J."/>
            <person name="Mcdaniel S.F."/>
        </authorList>
    </citation>
    <scope>NUCLEOTIDE SEQUENCE</scope>
    <source>
        <strain evidence="1">R40</strain>
    </source>
</reference>
<keyword evidence="2" id="KW-1185">Reference proteome</keyword>
<proteinExistence type="predicted"/>
<evidence type="ECO:0000313" key="1">
    <source>
        <dbReference type="EMBL" id="KAG0566358.1"/>
    </source>
</evidence>
<evidence type="ECO:0000313" key="2">
    <source>
        <dbReference type="Proteomes" id="UP000822688"/>
    </source>
</evidence>
<comment type="caution">
    <text evidence="1">The sequence shown here is derived from an EMBL/GenBank/DDBJ whole genome shotgun (WGS) entry which is preliminary data.</text>
</comment>
<organism evidence="1 2">
    <name type="scientific">Ceratodon purpureus</name>
    <name type="common">Fire moss</name>
    <name type="synonym">Dicranum purpureum</name>
    <dbReference type="NCBI Taxonomy" id="3225"/>
    <lineage>
        <taxon>Eukaryota</taxon>
        <taxon>Viridiplantae</taxon>
        <taxon>Streptophyta</taxon>
        <taxon>Embryophyta</taxon>
        <taxon>Bryophyta</taxon>
        <taxon>Bryophytina</taxon>
        <taxon>Bryopsida</taxon>
        <taxon>Dicranidae</taxon>
        <taxon>Pseudoditrichales</taxon>
        <taxon>Ditrichaceae</taxon>
        <taxon>Ceratodon</taxon>
    </lineage>
</organism>
<accession>A0A8T0H808</accession>
<sequence length="157" mass="18120">MDSGQSSTPTVDSERRSRLLEYLSKWLSDFPPVSVLYLATDPDFENLLGFVFYWYERATNHLQSTAGLETNEQPLMPIALTLGWEYLLRALCRACTPTRLMCTEVETPENSSVEEAYLRQMLINERLKVMALIEVLEFFMFVVVRGPEKLGYFESQS</sequence>